<name>A0A226EWW5_FOLCA</name>
<proteinExistence type="inferred from homology"/>
<accession>A0A226EWW5</accession>
<evidence type="ECO:0000313" key="13">
    <source>
        <dbReference type="EMBL" id="OXA61647.1"/>
    </source>
</evidence>
<dbReference type="GO" id="GO:0031415">
    <property type="term" value="C:NatA complex"/>
    <property type="evidence" value="ECO:0007669"/>
    <property type="project" value="InterPro"/>
</dbReference>
<gene>
    <name evidence="13" type="ORF">Fcan01_03823</name>
</gene>
<dbReference type="InterPro" id="IPR000182">
    <property type="entry name" value="GNAT_dom"/>
</dbReference>
<feature type="compositionally biased region" description="Basic and acidic residues" evidence="11">
    <location>
        <begin position="277"/>
        <end position="301"/>
    </location>
</feature>
<evidence type="ECO:0000256" key="5">
    <source>
        <dbReference type="ARBA" id="ARBA00047491"/>
    </source>
</evidence>
<dbReference type="InterPro" id="IPR016181">
    <property type="entry name" value="Acyl_CoA_acyltransferase"/>
</dbReference>
<keyword evidence="2" id="KW-0012">Acyltransferase</keyword>
<dbReference type="Proteomes" id="UP000198287">
    <property type="component" value="Unassembled WGS sequence"/>
</dbReference>
<keyword evidence="1 13" id="KW-0808">Transferase</keyword>
<comment type="catalytic activity">
    <reaction evidence="5">
        <text>N-terminal L-seryl-[protein] + acetyl-CoA = N-terminal N(alpha)-acetyl-L-seryl-[protein] + CoA + H(+)</text>
        <dbReference type="Rhea" id="RHEA:50504"/>
        <dbReference type="Rhea" id="RHEA-COMP:12703"/>
        <dbReference type="Rhea" id="RHEA-COMP:12704"/>
        <dbReference type="ChEBI" id="CHEBI:15378"/>
        <dbReference type="ChEBI" id="CHEBI:57287"/>
        <dbReference type="ChEBI" id="CHEBI:57288"/>
        <dbReference type="ChEBI" id="CHEBI:64738"/>
        <dbReference type="ChEBI" id="CHEBI:83690"/>
        <dbReference type="EC" id="2.3.1.255"/>
    </reaction>
</comment>
<dbReference type="EMBL" id="LNIX01000001">
    <property type="protein sequence ID" value="OXA61647.1"/>
    <property type="molecule type" value="Genomic_DNA"/>
</dbReference>
<evidence type="ECO:0000256" key="6">
    <source>
        <dbReference type="ARBA" id="ARBA00047805"/>
    </source>
</evidence>
<comment type="catalytic activity">
    <reaction evidence="7">
        <text>N-terminal glycyl-[protein] + acetyl-CoA = N-terminal N(alpha)-acetylglycyl-[protein] + CoA + H(+)</text>
        <dbReference type="Rhea" id="RHEA:50496"/>
        <dbReference type="Rhea" id="RHEA-COMP:12666"/>
        <dbReference type="Rhea" id="RHEA-COMP:12700"/>
        <dbReference type="ChEBI" id="CHEBI:15378"/>
        <dbReference type="ChEBI" id="CHEBI:57287"/>
        <dbReference type="ChEBI" id="CHEBI:57288"/>
        <dbReference type="ChEBI" id="CHEBI:64723"/>
        <dbReference type="ChEBI" id="CHEBI:133369"/>
        <dbReference type="EC" id="2.3.1.255"/>
    </reaction>
</comment>
<keyword evidence="14" id="KW-1185">Reference proteome</keyword>
<comment type="catalytic activity">
    <reaction evidence="10">
        <text>N-terminal L-threonyl-[protein] + acetyl-CoA = N-terminal N(alpha)-acetyl-L-threonyl-[protein] + CoA + H(+)</text>
        <dbReference type="Rhea" id="RHEA:50516"/>
        <dbReference type="Rhea" id="RHEA-COMP:12709"/>
        <dbReference type="Rhea" id="RHEA-COMP:12710"/>
        <dbReference type="ChEBI" id="CHEBI:15378"/>
        <dbReference type="ChEBI" id="CHEBI:57287"/>
        <dbReference type="ChEBI" id="CHEBI:57288"/>
        <dbReference type="ChEBI" id="CHEBI:64739"/>
        <dbReference type="ChEBI" id="CHEBI:133375"/>
        <dbReference type="EC" id="2.3.1.255"/>
    </reaction>
</comment>
<evidence type="ECO:0000256" key="3">
    <source>
        <dbReference type="ARBA" id="ARBA00025786"/>
    </source>
</evidence>
<comment type="catalytic activity">
    <reaction evidence="6">
        <text>N-terminal L-valyl-[protein] + acetyl-CoA = N-terminal N(alpha)-acetyl-L-valyl-[protein] + CoA + H(+)</text>
        <dbReference type="Rhea" id="RHEA:50508"/>
        <dbReference type="Rhea" id="RHEA-COMP:12705"/>
        <dbReference type="Rhea" id="RHEA-COMP:12706"/>
        <dbReference type="ChEBI" id="CHEBI:15378"/>
        <dbReference type="ChEBI" id="CHEBI:57287"/>
        <dbReference type="ChEBI" id="CHEBI:57288"/>
        <dbReference type="ChEBI" id="CHEBI:64741"/>
        <dbReference type="ChEBI" id="CHEBI:133371"/>
        <dbReference type="EC" id="2.3.1.255"/>
    </reaction>
</comment>
<feature type="region of interest" description="Disordered" evidence="11">
    <location>
        <begin position="206"/>
        <end position="319"/>
    </location>
</feature>
<comment type="catalytic activity">
    <reaction evidence="8">
        <text>N-terminal L-alanyl-[protein] + acetyl-CoA = N-terminal N(alpha)-acetyl-L-alanyl-[protein] + CoA + H(+)</text>
        <dbReference type="Rhea" id="RHEA:50500"/>
        <dbReference type="Rhea" id="RHEA-COMP:12701"/>
        <dbReference type="Rhea" id="RHEA-COMP:12702"/>
        <dbReference type="ChEBI" id="CHEBI:15378"/>
        <dbReference type="ChEBI" id="CHEBI:57287"/>
        <dbReference type="ChEBI" id="CHEBI:57288"/>
        <dbReference type="ChEBI" id="CHEBI:64718"/>
        <dbReference type="ChEBI" id="CHEBI:83683"/>
        <dbReference type="EC" id="2.3.1.255"/>
    </reaction>
</comment>
<organism evidence="13 14">
    <name type="scientific">Folsomia candida</name>
    <name type="common">Springtail</name>
    <dbReference type="NCBI Taxonomy" id="158441"/>
    <lineage>
        <taxon>Eukaryota</taxon>
        <taxon>Metazoa</taxon>
        <taxon>Ecdysozoa</taxon>
        <taxon>Arthropoda</taxon>
        <taxon>Hexapoda</taxon>
        <taxon>Collembola</taxon>
        <taxon>Entomobryomorpha</taxon>
        <taxon>Isotomoidea</taxon>
        <taxon>Isotomidae</taxon>
        <taxon>Proisotominae</taxon>
        <taxon>Folsomia</taxon>
    </lineage>
</organism>
<sequence length="319" mass="36048">MVSIRKMRMVDLTSVQHVNYVCLAENFRFKYAMYHLLAWPQISFVAEDVAKGTIIGYCLAKMDEDDFEVRPLGYITSLAVHRQYRRRGIATLLMEQTIQAMISVFNTPEVTLHVRVTNAPAIVLYTKMNFKEVCRDPRYYFDGEDGILMKLDLLQYALLRGVQPADRGTFFLKIDLKKMIRQQDSLKSDDSFVAEELEKLSLQMKENDRKKQAEANCEFGPKASTSSDALKAMRSEASSPSSSTTSTPTSTPTSTATTTKRTRSEAEAAGAARWKARKEDRRNKRKCKESGQDETPNRKPDPDDEPDEGATGCSSPRVP</sequence>
<comment type="catalytic activity">
    <reaction evidence="9">
        <text>N-terminal L-cysteinyl-[protein] + acetyl-CoA = N-terminal N(alpha)-acetyl-L-cysteinyl-[protein] + CoA + H(+)</text>
        <dbReference type="Rhea" id="RHEA:50512"/>
        <dbReference type="Rhea" id="RHEA-COMP:12707"/>
        <dbReference type="Rhea" id="RHEA-COMP:12708"/>
        <dbReference type="ChEBI" id="CHEBI:15378"/>
        <dbReference type="ChEBI" id="CHEBI:57287"/>
        <dbReference type="ChEBI" id="CHEBI:57288"/>
        <dbReference type="ChEBI" id="CHEBI:65250"/>
        <dbReference type="ChEBI" id="CHEBI:133372"/>
        <dbReference type="EC" id="2.3.1.255"/>
    </reaction>
</comment>
<dbReference type="GO" id="GO:1990190">
    <property type="term" value="F:protein-N-terminal-glutamate acetyltransferase activity"/>
    <property type="evidence" value="ECO:0007669"/>
    <property type="project" value="TreeGrafter"/>
</dbReference>
<dbReference type="Pfam" id="PF00583">
    <property type="entry name" value="Acetyltransf_1"/>
    <property type="match status" value="1"/>
</dbReference>
<dbReference type="GO" id="GO:1990189">
    <property type="term" value="F:protein N-terminal-serine acetyltransferase activity"/>
    <property type="evidence" value="ECO:0007669"/>
    <property type="project" value="TreeGrafter"/>
</dbReference>
<dbReference type="CDD" id="cd04301">
    <property type="entry name" value="NAT_SF"/>
    <property type="match status" value="1"/>
</dbReference>
<dbReference type="PANTHER" id="PTHR23091">
    <property type="entry name" value="N-TERMINAL ACETYLTRANSFERASE"/>
    <property type="match status" value="1"/>
</dbReference>
<dbReference type="SUPFAM" id="SSF55729">
    <property type="entry name" value="Acyl-CoA N-acyltransferases (Nat)"/>
    <property type="match status" value="1"/>
</dbReference>
<dbReference type="InterPro" id="IPR045047">
    <property type="entry name" value="Ard1-like"/>
</dbReference>
<dbReference type="STRING" id="158441.A0A226EWW5"/>
<comment type="caution">
    <text evidence="13">The sequence shown here is derived from an EMBL/GenBank/DDBJ whole genome shotgun (WGS) entry which is preliminary data.</text>
</comment>
<dbReference type="AlphaFoldDB" id="A0A226EWW5"/>
<evidence type="ECO:0000256" key="7">
    <source>
        <dbReference type="ARBA" id="ARBA00047954"/>
    </source>
</evidence>
<dbReference type="Gene3D" id="3.40.630.30">
    <property type="match status" value="1"/>
</dbReference>
<evidence type="ECO:0000256" key="10">
    <source>
        <dbReference type="ARBA" id="ARBA00049434"/>
    </source>
</evidence>
<protein>
    <recommendedName>
        <fullName evidence="4">N-terminal amino-acid N(alpha)-acetyltransferase NatA</fullName>
        <ecNumber evidence="4">2.3.1.255</ecNumber>
    </recommendedName>
</protein>
<feature type="domain" description="N-acetyltransferase" evidence="12">
    <location>
        <begin position="2"/>
        <end position="154"/>
    </location>
</feature>
<feature type="compositionally biased region" description="Low complexity" evidence="11">
    <location>
        <begin position="235"/>
        <end position="259"/>
    </location>
</feature>
<evidence type="ECO:0000256" key="11">
    <source>
        <dbReference type="SAM" id="MobiDB-lite"/>
    </source>
</evidence>
<evidence type="ECO:0000313" key="14">
    <source>
        <dbReference type="Proteomes" id="UP000198287"/>
    </source>
</evidence>
<dbReference type="EC" id="2.3.1.255" evidence="4"/>
<evidence type="ECO:0000256" key="2">
    <source>
        <dbReference type="ARBA" id="ARBA00023315"/>
    </source>
</evidence>
<dbReference type="PROSITE" id="PS51186">
    <property type="entry name" value="GNAT"/>
    <property type="match status" value="1"/>
</dbReference>
<comment type="similarity">
    <text evidence="3">Belongs to the acetyltransferase family. ARD1 subfamily.</text>
</comment>
<evidence type="ECO:0000256" key="4">
    <source>
        <dbReference type="ARBA" id="ARBA00026110"/>
    </source>
</evidence>
<evidence type="ECO:0000256" key="8">
    <source>
        <dbReference type="ARBA" id="ARBA00048236"/>
    </source>
</evidence>
<dbReference type="PANTHER" id="PTHR23091:SF4">
    <property type="entry name" value="N-TERMINAL AMINO-ACID N(ALPHA)-ACETYLTRANSFERASE NATA"/>
    <property type="match status" value="1"/>
</dbReference>
<reference evidence="13 14" key="1">
    <citation type="submission" date="2015-12" db="EMBL/GenBank/DDBJ databases">
        <title>The genome of Folsomia candida.</title>
        <authorList>
            <person name="Faddeeva A."/>
            <person name="Derks M.F."/>
            <person name="Anvar Y."/>
            <person name="Smit S."/>
            <person name="Van Straalen N."/>
            <person name="Roelofs D."/>
        </authorList>
    </citation>
    <scope>NUCLEOTIDE SEQUENCE [LARGE SCALE GENOMIC DNA]</scope>
    <source>
        <strain evidence="13 14">VU population</strain>
        <tissue evidence="13">Whole body</tissue>
    </source>
</reference>
<evidence type="ECO:0000256" key="9">
    <source>
        <dbReference type="ARBA" id="ARBA00049266"/>
    </source>
</evidence>
<dbReference type="OrthoDB" id="25586at2759"/>
<evidence type="ECO:0000259" key="12">
    <source>
        <dbReference type="PROSITE" id="PS51186"/>
    </source>
</evidence>
<evidence type="ECO:0000256" key="1">
    <source>
        <dbReference type="ARBA" id="ARBA00022679"/>
    </source>
</evidence>